<protein>
    <submittedName>
        <fullName evidence="1">Uncharacterized protein</fullName>
    </submittedName>
</protein>
<dbReference type="EMBL" id="JBCGBO010000006">
    <property type="protein sequence ID" value="KAK9192679.1"/>
    <property type="molecule type" value="Genomic_DNA"/>
</dbReference>
<proteinExistence type="predicted"/>
<gene>
    <name evidence="1" type="ORF">WN944_003372</name>
</gene>
<name>A0AAP0M319_9ROSI</name>
<organism evidence="1 2">
    <name type="scientific">Citrus x changshan-huyou</name>
    <dbReference type="NCBI Taxonomy" id="2935761"/>
    <lineage>
        <taxon>Eukaryota</taxon>
        <taxon>Viridiplantae</taxon>
        <taxon>Streptophyta</taxon>
        <taxon>Embryophyta</taxon>
        <taxon>Tracheophyta</taxon>
        <taxon>Spermatophyta</taxon>
        <taxon>Magnoliopsida</taxon>
        <taxon>eudicotyledons</taxon>
        <taxon>Gunneridae</taxon>
        <taxon>Pentapetalae</taxon>
        <taxon>rosids</taxon>
        <taxon>malvids</taxon>
        <taxon>Sapindales</taxon>
        <taxon>Rutaceae</taxon>
        <taxon>Aurantioideae</taxon>
        <taxon>Citrus</taxon>
    </lineage>
</organism>
<reference evidence="1 2" key="1">
    <citation type="submission" date="2024-05" db="EMBL/GenBank/DDBJ databases">
        <title>Haplotype-resolved chromosome-level genome assembly of Huyou (Citrus changshanensis).</title>
        <authorList>
            <person name="Miao C."/>
            <person name="Chen W."/>
            <person name="Wu Y."/>
            <person name="Wang L."/>
            <person name="Zhao S."/>
            <person name="Grierson D."/>
            <person name="Xu C."/>
            <person name="Chen K."/>
        </authorList>
    </citation>
    <scope>NUCLEOTIDE SEQUENCE [LARGE SCALE GENOMIC DNA]</scope>
    <source>
        <strain evidence="1">01-14</strain>
        <tissue evidence="1">Leaf</tissue>
    </source>
</reference>
<sequence length="65" mass="6995">MSLENLGKLKKKSCEEAAKKYSRDGGRRQVVIAIGVPTQKSSVVACSTATVRTTLPSTQPRAHSH</sequence>
<accession>A0AAP0M319</accession>
<evidence type="ECO:0000313" key="2">
    <source>
        <dbReference type="Proteomes" id="UP001428341"/>
    </source>
</evidence>
<dbReference type="AlphaFoldDB" id="A0AAP0M319"/>
<comment type="caution">
    <text evidence="1">The sequence shown here is derived from an EMBL/GenBank/DDBJ whole genome shotgun (WGS) entry which is preliminary data.</text>
</comment>
<keyword evidence="2" id="KW-1185">Reference proteome</keyword>
<dbReference type="Proteomes" id="UP001428341">
    <property type="component" value="Unassembled WGS sequence"/>
</dbReference>
<evidence type="ECO:0000313" key="1">
    <source>
        <dbReference type="EMBL" id="KAK9192679.1"/>
    </source>
</evidence>